<organism evidence="1 2">
    <name type="scientific">Mycolicibacterium arabiense</name>
    <dbReference type="NCBI Taxonomy" id="1286181"/>
    <lineage>
        <taxon>Bacteria</taxon>
        <taxon>Bacillati</taxon>
        <taxon>Actinomycetota</taxon>
        <taxon>Actinomycetes</taxon>
        <taxon>Mycobacteriales</taxon>
        <taxon>Mycobacteriaceae</taxon>
        <taxon>Mycolicibacterium</taxon>
    </lineage>
</organism>
<dbReference type="EMBL" id="AP022593">
    <property type="protein sequence ID" value="BBY49868.1"/>
    <property type="molecule type" value="Genomic_DNA"/>
</dbReference>
<name>A0A7I7RYY8_9MYCO</name>
<dbReference type="RefSeq" id="WP_163919427.1">
    <property type="nucleotide sequence ID" value="NZ_AP022593.1"/>
</dbReference>
<dbReference type="AlphaFoldDB" id="A0A7I7RYY8"/>
<dbReference type="KEGG" id="marz:MARA_33360"/>
<sequence>MRDLDDENTPLRPQFDLLLSEGVGPFLGSMGFTQHGTKFVRYRGPIYDVIGFQNDWHNDVYSWHGFFVNVGVGSREVDEVWPGPCPQPPIGFLFDRRWESVVPDLPYEPRFDRDTNMKEFAAALREGLEMVVAVIEGFDCTATLVEYATTNNLLIAYERTCCYLAAVEDVEALAGYVGVLRDHFGHQERWANFNREISWVSGACAQTLVERGVLDPVAR</sequence>
<proteinExistence type="predicted"/>
<accession>A0A7I7RYY8</accession>
<evidence type="ECO:0000313" key="2">
    <source>
        <dbReference type="Proteomes" id="UP000467428"/>
    </source>
</evidence>
<dbReference type="Pfam" id="PF14137">
    <property type="entry name" value="DUF4304"/>
    <property type="match status" value="1"/>
</dbReference>
<evidence type="ECO:0008006" key="3">
    <source>
        <dbReference type="Google" id="ProtNLM"/>
    </source>
</evidence>
<dbReference type="InterPro" id="IPR025412">
    <property type="entry name" value="DUF4304"/>
</dbReference>
<geneLocation type="plasmid" evidence="2">
    <name>pjcm18538 dna</name>
</geneLocation>
<reference evidence="1 2" key="1">
    <citation type="journal article" date="2019" name="Emerg. Microbes Infect.">
        <title>Comprehensive subspecies identification of 175 nontuberculous mycobacteria species based on 7547 genomic profiles.</title>
        <authorList>
            <person name="Matsumoto Y."/>
            <person name="Kinjo T."/>
            <person name="Motooka D."/>
            <person name="Nabeya D."/>
            <person name="Jung N."/>
            <person name="Uechi K."/>
            <person name="Horii T."/>
            <person name="Iida T."/>
            <person name="Fujita J."/>
            <person name="Nakamura S."/>
        </authorList>
    </citation>
    <scope>NUCLEOTIDE SEQUENCE [LARGE SCALE GENOMIC DNA]</scope>
    <source>
        <strain evidence="1 2">JCM 18538</strain>
    </source>
</reference>
<evidence type="ECO:0000313" key="1">
    <source>
        <dbReference type="EMBL" id="BBY49868.1"/>
    </source>
</evidence>
<keyword evidence="2" id="KW-1185">Reference proteome</keyword>
<dbReference type="Proteomes" id="UP000467428">
    <property type="component" value="Chromosome"/>
</dbReference>
<gene>
    <name evidence="1" type="ORF">MARA_33360</name>
</gene>
<protein>
    <recommendedName>
        <fullName evidence="3">DUF4304 domain-containing protein</fullName>
    </recommendedName>
</protein>